<dbReference type="Proteomes" id="UP000028547">
    <property type="component" value="Unassembled WGS sequence"/>
</dbReference>
<sequence>MKPSMRSPWSLSLVLLAVTTLATGCAASRREAYIQDKAAQYVYRKPIAEVWPQVRMLLKEKDLPLREAPGAFEIATDWHMVGAPSTLGTNYVRYLVRGKQPSPAMCKVEIFKQNRVESGPGPVDSRSGQRQNLGTDTTNLVRDMEMEWELLQRIDPDAAKALRAEAESTIK</sequence>
<gene>
    <name evidence="3" type="ORF">Q664_25430</name>
</gene>
<dbReference type="AlphaFoldDB" id="A0A084SR23"/>
<comment type="caution">
    <text evidence="3">The sequence shown here is derived from an EMBL/GenBank/DDBJ whole genome shotgun (WGS) entry which is preliminary data.</text>
</comment>
<evidence type="ECO:0000313" key="3">
    <source>
        <dbReference type="EMBL" id="KFA90908.1"/>
    </source>
</evidence>
<keyword evidence="2" id="KW-0732">Signal</keyword>
<name>A0A084SR23_9BACT</name>
<evidence type="ECO:0000256" key="1">
    <source>
        <dbReference type="SAM" id="MobiDB-lite"/>
    </source>
</evidence>
<feature type="signal peptide" evidence="2">
    <location>
        <begin position="1"/>
        <end position="26"/>
    </location>
</feature>
<dbReference type="EMBL" id="JPMI01000168">
    <property type="protein sequence ID" value="KFA90908.1"/>
    <property type="molecule type" value="Genomic_DNA"/>
</dbReference>
<evidence type="ECO:0008006" key="5">
    <source>
        <dbReference type="Google" id="ProtNLM"/>
    </source>
</evidence>
<organism evidence="3 4">
    <name type="scientific">Archangium violaceum Cb vi76</name>
    <dbReference type="NCBI Taxonomy" id="1406225"/>
    <lineage>
        <taxon>Bacteria</taxon>
        <taxon>Pseudomonadati</taxon>
        <taxon>Myxococcota</taxon>
        <taxon>Myxococcia</taxon>
        <taxon>Myxococcales</taxon>
        <taxon>Cystobacterineae</taxon>
        <taxon>Archangiaceae</taxon>
        <taxon>Archangium</taxon>
    </lineage>
</organism>
<dbReference type="RefSeq" id="WP_043400601.1">
    <property type="nucleotide sequence ID" value="NZ_JPMI01000168.1"/>
</dbReference>
<reference evidence="3 4" key="1">
    <citation type="submission" date="2014-07" db="EMBL/GenBank/DDBJ databases">
        <title>Draft Genome Sequence of Gephyronic Acid Producer, Cystobacter violaceus Strain Cb vi76.</title>
        <authorList>
            <person name="Stevens D.C."/>
            <person name="Young J."/>
            <person name="Carmichael R."/>
            <person name="Tan J."/>
            <person name="Taylor R.E."/>
        </authorList>
    </citation>
    <scope>NUCLEOTIDE SEQUENCE [LARGE SCALE GENOMIC DNA]</scope>
    <source>
        <strain evidence="3 4">Cb vi76</strain>
    </source>
</reference>
<protein>
    <recommendedName>
        <fullName evidence="5">Lipoprotein</fullName>
    </recommendedName>
</protein>
<evidence type="ECO:0000256" key="2">
    <source>
        <dbReference type="SAM" id="SignalP"/>
    </source>
</evidence>
<feature type="compositionally biased region" description="Polar residues" evidence="1">
    <location>
        <begin position="126"/>
        <end position="137"/>
    </location>
</feature>
<feature type="region of interest" description="Disordered" evidence="1">
    <location>
        <begin position="117"/>
        <end position="137"/>
    </location>
</feature>
<proteinExistence type="predicted"/>
<evidence type="ECO:0000313" key="4">
    <source>
        <dbReference type="Proteomes" id="UP000028547"/>
    </source>
</evidence>
<dbReference type="PROSITE" id="PS51257">
    <property type="entry name" value="PROKAR_LIPOPROTEIN"/>
    <property type="match status" value="1"/>
</dbReference>
<accession>A0A084SR23</accession>
<feature type="chain" id="PRO_5001781468" description="Lipoprotein" evidence="2">
    <location>
        <begin position="27"/>
        <end position="171"/>
    </location>
</feature>